<accession>A0A7K4J2Z9</accession>
<dbReference type="PROSITE" id="PS00615">
    <property type="entry name" value="C_TYPE_LECTIN_1"/>
    <property type="match status" value="1"/>
</dbReference>
<evidence type="ECO:0000259" key="6">
    <source>
        <dbReference type="PROSITE" id="PS50041"/>
    </source>
</evidence>
<name>A0A7K4J2Z9_GEOCA</name>
<dbReference type="PROSITE" id="PS50041">
    <property type="entry name" value="C_TYPE_LECTIN_2"/>
    <property type="match status" value="1"/>
</dbReference>
<comment type="subcellular location">
    <subcellularLocation>
        <location evidence="1">Secreted</location>
    </subcellularLocation>
</comment>
<dbReference type="GO" id="GO:0005615">
    <property type="term" value="C:extracellular space"/>
    <property type="evidence" value="ECO:0007669"/>
    <property type="project" value="TreeGrafter"/>
</dbReference>
<comment type="caution">
    <text evidence="7">The sequence shown here is derived from an EMBL/GenBank/DDBJ whole genome shotgun (WGS) entry which is preliminary data.</text>
</comment>
<dbReference type="InterPro" id="IPR001304">
    <property type="entry name" value="C-type_lectin-like"/>
</dbReference>
<keyword evidence="4" id="KW-0430">Lectin</keyword>
<feature type="non-terminal residue" evidence="7">
    <location>
        <position position="125"/>
    </location>
</feature>
<dbReference type="GO" id="GO:0001503">
    <property type="term" value="P:ossification"/>
    <property type="evidence" value="ECO:0007669"/>
    <property type="project" value="TreeGrafter"/>
</dbReference>
<evidence type="ECO:0000313" key="7">
    <source>
        <dbReference type="EMBL" id="NWH59698.1"/>
    </source>
</evidence>
<organism evidence="7 8">
    <name type="scientific">Geococcyx californianus</name>
    <name type="common">Greater roadrunner</name>
    <name type="synonym">Saurothera californiana</name>
    <dbReference type="NCBI Taxonomy" id="8947"/>
    <lineage>
        <taxon>Eukaryota</taxon>
        <taxon>Metazoa</taxon>
        <taxon>Chordata</taxon>
        <taxon>Craniata</taxon>
        <taxon>Vertebrata</taxon>
        <taxon>Euteleostomi</taxon>
        <taxon>Archelosauria</taxon>
        <taxon>Archosauria</taxon>
        <taxon>Dinosauria</taxon>
        <taxon>Saurischia</taxon>
        <taxon>Theropoda</taxon>
        <taxon>Coelurosauria</taxon>
        <taxon>Aves</taxon>
        <taxon>Neognathae</taxon>
        <taxon>Neoaves</taxon>
        <taxon>Otidimorphae</taxon>
        <taxon>Cuculiformes</taxon>
        <taxon>Neomorphidae</taxon>
        <taxon>Geococcyx</taxon>
    </lineage>
</organism>
<protein>
    <submittedName>
        <fullName evidence="7">SFPA2 protein</fullName>
    </submittedName>
</protein>
<proteinExistence type="predicted"/>
<evidence type="ECO:0000256" key="1">
    <source>
        <dbReference type="ARBA" id="ARBA00004613"/>
    </source>
</evidence>
<dbReference type="SUPFAM" id="SSF56436">
    <property type="entry name" value="C-type lectin-like"/>
    <property type="match status" value="1"/>
</dbReference>
<dbReference type="InterPro" id="IPR018378">
    <property type="entry name" value="C-type_lectin_CS"/>
</dbReference>
<dbReference type="InterPro" id="IPR016186">
    <property type="entry name" value="C-type_lectin-like/link_sf"/>
</dbReference>
<dbReference type="PANTHER" id="PTHR22799:SF1">
    <property type="entry name" value="C-TYPE LECTIN DOMAIN FAMILY 11 MEMBER A"/>
    <property type="match status" value="1"/>
</dbReference>
<evidence type="ECO:0000256" key="3">
    <source>
        <dbReference type="ARBA" id="ARBA00022729"/>
    </source>
</evidence>
<dbReference type="OrthoDB" id="7357196at2759"/>
<dbReference type="InterPro" id="IPR016187">
    <property type="entry name" value="CTDL_fold"/>
</dbReference>
<dbReference type="PANTHER" id="PTHR22799">
    <property type="entry name" value="TETRANECTIN-RELATED"/>
    <property type="match status" value="1"/>
</dbReference>
<dbReference type="Proteomes" id="UP000531151">
    <property type="component" value="Unassembled WGS sequence"/>
</dbReference>
<dbReference type="Gene3D" id="3.10.100.10">
    <property type="entry name" value="Mannose-Binding Protein A, subunit A"/>
    <property type="match status" value="1"/>
</dbReference>
<sequence>VLALNGKIKEVGDKLFASNGKEVNFASALESCEKAKGTLATPMNEEENEAILSFVKQYNRYAYLGIKEGETASQFRDLNNTPLNYTNWHKNEPNGKGAEKCVEMYTDGTWNDKDCKVNRLTICEF</sequence>
<keyword evidence="3" id="KW-0732">Signal</keyword>
<keyword evidence="5" id="KW-1015">Disulfide bond</keyword>
<dbReference type="SMART" id="SM00034">
    <property type="entry name" value="CLECT"/>
    <property type="match status" value="1"/>
</dbReference>
<dbReference type="GO" id="GO:0030246">
    <property type="term" value="F:carbohydrate binding"/>
    <property type="evidence" value="ECO:0007669"/>
    <property type="project" value="UniProtKB-KW"/>
</dbReference>
<reference evidence="7 8" key="1">
    <citation type="submission" date="2019-09" db="EMBL/GenBank/DDBJ databases">
        <title>Bird 10,000 Genomes (B10K) Project - Family phase.</title>
        <authorList>
            <person name="Zhang G."/>
        </authorList>
    </citation>
    <scope>NUCLEOTIDE SEQUENCE [LARGE SCALE GENOMIC DNA]</scope>
    <source>
        <strain evidence="7">B10K-CU-031-07</strain>
        <tissue evidence="7">Muscle</tissue>
    </source>
</reference>
<feature type="non-terminal residue" evidence="7">
    <location>
        <position position="1"/>
    </location>
</feature>
<evidence type="ECO:0000256" key="4">
    <source>
        <dbReference type="ARBA" id="ARBA00022734"/>
    </source>
</evidence>
<dbReference type="AlphaFoldDB" id="A0A7K4J2Z9"/>
<gene>
    <name evidence="7" type="primary">Sftpa2</name>
    <name evidence="7" type="ORF">GEOCAL_R03599</name>
</gene>
<dbReference type="EMBL" id="VWPV01011112">
    <property type="protein sequence ID" value="NWH59698.1"/>
    <property type="molecule type" value="Genomic_DNA"/>
</dbReference>
<evidence type="ECO:0000256" key="2">
    <source>
        <dbReference type="ARBA" id="ARBA00022525"/>
    </source>
</evidence>
<evidence type="ECO:0000313" key="8">
    <source>
        <dbReference type="Proteomes" id="UP000531151"/>
    </source>
</evidence>
<feature type="domain" description="C-type lectin" evidence="6">
    <location>
        <begin position="11"/>
        <end position="124"/>
    </location>
</feature>
<dbReference type="Pfam" id="PF00059">
    <property type="entry name" value="Lectin_C"/>
    <property type="match status" value="1"/>
</dbReference>
<dbReference type="GO" id="GO:0008083">
    <property type="term" value="F:growth factor activity"/>
    <property type="evidence" value="ECO:0007669"/>
    <property type="project" value="TreeGrafter"/>
</dbReference>
<dbReference type="InterPro" id="IPR051663">
    <property type="entry name" value="CLec_Tetranectin-domain"/>
</dbReference>
<keyword evidence="2" id="KW-0964">Secreted</keyword>
<evidence type="ECO:0000256" key="5">
    <source>
        <dbReference type="ARBA" id="ARBA00023157"/>
    </source>
</evidence>
<keyword evidence="8" id="KW-1185">Reference proteome</keyword>